<reference evidence="2 3" key="1">
    <citation type="submission" date="2020-04" db="EMBL/GenBank/DDBJ databases">
        <title>Novel species.</title>
        <authorList>
            <person name="Teo W.F.A."/>
            <person name="Lipun K."/>
            <person name="Srisuk N."/>
            <person name="Duangmal K."/>
        </authorList>
    </citation>
    <scope>NUCLEOTIDE SEQUENCE [LARGE SCALE GENOMIC DNA]</scope>
    <source>
        <strain evidence="2 3">K13G38</strain>
    </source>
</reference>
<proteinExistence type="predicted"/>
<evidence type="ECO:0000313" key="3">
    <source>
        <dbReference type="Proteomes" id="UP000715441"/>
    </source>
</evidence>
<name>A0ABX1JL97_9PSEU</name>
<gene>
    <name evidence="2" type="ORF">HFP15_39940</name>
</gene>
<evidence type="ECO:0000313" key="2">
    <source>
        <dbReference type="EMBL" id="NKQ59032.1"/>
    </source>
</evidence>
<comment type="caution">
    <text evidence="2">The sequence shown here is derived from an EMBL/GenBank/DDBJ whole genome shotgun (WGS) entry which is preliminary data.</text>
</comment>
<dbReference type="RefSeq" id="WP_168523422.1">
    <property type="nucleotide sequence ID" value="NZ_JAAXLS010000075.1"/>
</dbReference>
<feature type="region of interest" description="Disordered" evidence="1">
    <location>
        <begin position="1"/>
        <end position="22"/>
    </location>
</feature>
<sequence>MRSMDDPGDYATRAHEAAASADEDSRAIAFALLAVAASLDRLAQVHEDNG</sequence>
<evidence type="ECO:0000256" key="1">
    <source>
        <dbReference type="SAM" id="MobiDB-lite"/>
    </source>
</evidence>
<protein>
    <submittedName>
        <fullName evidence="2">Uncharacterized protein</fullName>
    </submittedName>
</protein>
<accession>A0ABX1JL97</accession>
<organism evidence="2 3">
    <name type="scientific">Amycolatopsis acididurans</name>
    <dbReference type="NCBI Taxonomy" id="2724524"/>
    <lineage>
        <taxon>Bacteria</taxon>
        <taxon>Bacillati</taxon>
        <taxon>Actinomycetota</taxon>
        <taxon>Actinomycetes</taxon>
        <taxon>Pseudonocardiales</taxon>
        <taxon>Pseudonocardiaceae</taxon>
        <taxon>Amycolatopsis</taxon>
    </lineage>
</organism>
<dbReference type="EMBL" id="JAAXLS010000075">
    <property type="protein sequence ID" value="NKQ59032.1"/>
    <property type="molecule type" value="Genomic_DNA"/>
</dbReference>
<dbReference type="Proteomes" id="UP000715441">
    <property type="component" value="Unassembled WGS sequence"/>
</dbReference>
<keyword evidence="3" id="KW-1185">Reference proteome</keyword>